<dbReference type="InterPro" id="IPR002197">
    <property type="entry name" value="HTH_Fis"/>
</dbReference>
<dbReference type="Pfam" id="PF00072">
    <property type="entry name" value="Response_reg"/>
    <property type="match status" value="1"/>
</dbReference>
<dbReference type="EMBL" id="CP136920">
    <property type="protein sequence ID" value="WOO40938.1"/>
    <property type="molecule type" value="Genomic_DNA"/>
</dbReference>
<accession>A0AAQ3QUY6</accession>
<dbReference type="GO" id="GO:0043565">
    <property type="term" value="F:sequence-specific DNA binding"/>
    <property type="evidence" value="ECO:0007669"/>
    <property type="project" value="InterPro"/>
</dbReference>
<reference evidence="4 5" key="1">
    <citation type="submission" date="2023-10" db="EMBL/GenBank/DDBJ databases">
        <title>Rubellicoccus peritrichatus gen. nov., sp. nov., isolated from an algae of coral reef tank.</title>
        <authorList>
            <person name="Luo J."/>
        </authorList>
    </citation>
    <scope>NUCLEOTIDE SEQUENCE [LARGE SCALE GENOMIC DNA]</scope>
    <source>
        <strain evidence="4 5">CR14</strain>
    </source>
</reference>
<proteinExistence type="predicted"/>
<dbReference type="Pfam" id="PF02954">
    <property type="entry name" value="HTH_8"/>
    <property type="match status" value="1"/>
</dbReference>
<keyword evidence="5" id="KW-1185">Reference proteome</keyword>
<evidence type="ECO:0000256" key="1">
    <source>
        <dbReference type="ARBA" id="ARBA00022553"/>
    </source>
</evidence>
<dbReference type="SUPFAM" id="SSF52172">
    <property type="entry name" value="CheY-like"/>
    <property type="match status" value="1"/>
</dbReference>
<dbReference type="Proteomes" id="UP001304300">
    <property type="component" value="Chromosome"/>
</dbReference>
<dbReference type="InterPro" id="IPR009057">
    <property type="entry name" value="Homeodomain-like_sf"/>
</dbReference>
<dbReference type="PANTHER" id="PTHR44591:SF3">
    <property type="entry name" value="RESPONSE REGULATORY DOMAIN-CONTAINING PROTEIN"/>
    <property type="match status" value="1"/>
</dbReference>
<sequence length="184" mass="20056">MTQLPQTGTSPSLLIVDDLPAIHEMIKNLIGPAGYLCAGAASGEEALLCIEQTRFDVALVDYSMDTMDGLTLTHELLARDPDAVVLLMSGFVDDDLREAAKKAGAFAVVEKPFQLESLKQVIERSVEQASSAQKPRVINPKNCISLAKHLEEKERAYIQTVLNAVAGNREEAARILDIPVERID</sequence>
<feature type="domain" description="Response regulatory" evidence="3">
    <location>
        <begin position="12"/>
        <end position="126"/>
    </location>
</feature>
<dbReference type="Gene3D" id="3.40.50.2300">
    <property type="match status" value="1"/>
</dbReference>
<gene>
    <name evidence="4" type="ORF">RZN69_20140</name>
</gene>
<evidence type="ECO:0000313" key="5">
    <source>
        <dbReference type="Proteomes" id="UP001304300"/>
    </source>
</evidence>
<feature type="modified residue" description="4-aspartylphosphate" evidence="2">
    <location>
        <position position="61"/>
    </location>
</feature>
<organism evidence="4 5">
    <name type="scientific">Rubellicoccus peritrichatus</name>
    <dbReference type="NCBI Taxonomy" id="3080537"/>
    <lineage>
        <taxon>Bacteria</taxon>
        <taxon>Pseudomonadati</taxon>
        <taxon>Verrucomicrobiota</taxon>
        <taxon>Opitutia</taxon>
        <taxon>Puniceicoccales</taxon>
        <taxon>Cerasicoccaceae</taxon>
        <taxon>Rubellicoccus</taxon>
    </lineage>
</organism>
<protein>
    <submittedName>
        <fullName evidence="4">Response regulator</fullName>
    </submittedName>
</protein>
<dbReference type="InterPro" id="IPR050595">
    <property type="entry name" value="Bact_response_regulator"/>
</dbReference>
<dbReference type="SMART" id="SM00448">
    <property type="entry name" value="REC"/>
    <property type="match status" value="1"/>
</dbReference>
<evidence type="ECO:0000313" key="4">
    <source>
        <dbReference type="EMBL" id="WOO40938.1"/>
    </source>
</evidence>
<dbReference type="AlphaFoldDB" id="A0AAQ3QUY6"/>
<evidence type="ECO:0000259" key="3">
    <source>
        <dbReference type="PROSITE" id="PS50110"/>
    </source>
</evidence>
<evidence type="ECO:0000256" key="2">
    <source>
        <dbReference type="PROSITE-ProRule" id="PRU00169"/>
    </source>
</evidence>
<name>A0AAQ3QUY6_9BACT</name>
<dbReference type="InterPro" id="IPR011006">
    <property type="entry name" value="CheY-like_superfamily"/>
</dbReference>
<dbReference type="PANTHER" id="PTHR44591">
    <property type="entry name" value="STRESS RESPONSE REGULATOR PROTEIN 1"/>
    <property type="match status" value="1"/>
</dbReference>
<dbReference type="PROSITE" id="PS50110">
    <property type="entry name" value="RESPONSE_REGULATORY"/>
    <property type="match status" value="1"/>
</dbReference>
<dbReference type="KEGG" id="puo:RZN69_20140"/>
<dbReference type="RefSeq" id="WP_317833201.1">
    <property type="nucleotide sequence ID" value="NZ_CP136920.1"/>
</dbReference>
<dbReference type="GO" id="GO:0000160">
    <property type="term" value="P:phosphorelay signal transduction system"/>
    <property type="evidence" value="ECO:0007669"/>
    <property type="project" value="InterPro"/>
</dbReference>
<dbReference type="SUPFAM" id="SSF46689">
    <property type="entry name" value="Homeodomain-like"/>
    <property type="match status" value="1"/>
</dbReference>
<keyword evidence="1 2" id="KW-0597">Phosphoprotein</keyword>
<dbReference type="Gene3D" id="1.10.10.60">
    <property type="entry name" value="Homeodomain-like"/>
    <property type="match status" value="1"/>
</dbReference>
<dbReference type="InterPro" id="IPR001789">
    <property type="entry name" value="Sig_transdc_resp-reg_receiver"/>
</dbReference>
<dbReference type="CDD" id="cd00156">
    <property type="entry name" value="REC"/>
    <property type="match status" value="1"/>
</dbReference>